<evidence type="ECO:0000313" key="2">
    <source>
        <dbReference type="EMBL" id="PJE64080.1"/>
    </source>
</evidence>
<reference evidence="3" key="1">
    <citation type="submission" date="2017-09" db="EMBL/GenBank/DDBJ databases">
        <title>Depth-based differentiation of microbial function through sediment-hosted aquifers and enrichment of novel symbionts in the deep terrestrial subsurface.</title>
        <authorList>
            <person name="Probst A.J."/>
            <person name="Ladd B."/>
            <person name="Jarett J.K."/>
            <person name="Geller-Mcgrath D.E."/>
            <person name="Sieber C.M.K."/>
            <person name="Emerson J.B."/>
            <person name="Anantharaman K."/>
            <person name="Thomas B.C."/>
            <person name="Malmstrom R."/>
            <person name="Stieglmeier M."/>
            <person name="Klingl A."/>
            <person name="Woyke T."/>
            <person name="Ryan C.M."/>
            <person name="Banfield J.F."/>
        </authorList>
    </citation>
    <scope>NUCLEOTIDE SEQUENCE [LARGE SCALE GENOMIC DNA]</scope>
</reference>
<keyword evidence="1" id="KW-0472">Membrane</keyword>
<dbReference type="AlphaFoldDB" id="A0A2M8KVZ6"/>
<accession>A0A2M8KVZ6</accession>
<dbReference type="EMBL" id="PFEF01000010">
    <property type="protein sequence ID" value="PJE64080.1"/>
    <property type="molecule type" value="Genomic_DNA"/>
</dbReference>
<dbReference type="InterPro" id="IPR024079">
    <property type="entry name" value="MetalloPept_cat_dom_sf"/>
</dbReference>
<name>A0A2M8KVZ6_9BACT</name>
<evidence type="ECO:0000256" key="1">
    <source>
        <dbReference type="SAM" id="Phobius"/>
    </source>
</evidence>
<keyword evidence="1" id="KW-0812">Transmembrane</keyword>
<sequence length="228" mass="25948">MHDTDESQDNDYEHHNRGFRYVRAGVALLVAVGLIYFSGIYHLLLYRETPISQQKNIESILPSEAISYQIPVRTIVFTNDGLLGSHRTEEHIRQLIANTNSIWNQARVVMEHEEIQFIEASDEEIRGYLERPHFFVLRMPYAGVTVFMVRSLDGINGISFGGDTHIIALADTTTVPDFRVFAHEIGHVLGLEHVQGEKTRLMYQGASGFVLSENEVMHARTVAKYFSL</sequence>
<comment type="caution">
    <text evidence="2">The sequence shown here is derived from an EMBL/GenBank/DDBJ whole genome shotgun (WGS) entry which is preliminary data.</text>
</comment>
<proteinExistence type="predicted"/>
<gene>
    <name evidence="2" type="ORF">COU90_04390</name>
</gene>
<organism evidence="2 3">
    <name type="scientific">Candidatus Ryanbacteria bacterium CG10_big_fil_rev_8_21_14_0_10_43_42</name>
    <dbReference type="NCBI Taxonomy" id="1974864"/>
    <lineage>
        <taxon>Bacteria</taxon>
        <taxon>Candidatus Ryaniibacteriota</taxon>
    </lineage>
</organism>
<keyword evidence="1" id="KW-1133">Transmembrane helix</keyword>
<evidence type="ECO:0000313" key="3">
    <source>
        <dbReference type="Proteomes" id="UP000229098"/>
    </source>
</evidence>
<feature type="transmembrane region" description="Helical" evidence="1">
    <location>
        <begin position="21"/>
        <end position="44"/>
    </location>
</feature>
<dbReference type="SUPFAM" id="SSF55486">
    <property type="entry name" value="Metalloproteases ('zincins'), catalytic domain"/>
    <property type="match status" value="1"/>
</dbReference>
<protein>
    <submittedName>
        <fullName evidence="2">Uncharacterized protein</fullName>
    </submittedName>
</protein>
<dbReference type="Proteomes" id="UP000229098">
    <property type="component" value="Unassembled WGS sequence"/>
</dbReference>
<dbReference type="Gene3D" id="3.40.390.10">
    <property type="entry name" value="Collagenase (Catalytic Domain)"/>
    <property type="match status" value="1"/>
</dbReference>
<dbReference type="GO" id="GO:0008237">
    <property type="term" value="F:metallopeptidase activity"/>
    <property type="evidence" value="ECO:0007669"/>
    <property type="project" value="InterPro"/>
</dbReference>